<reference evidence="1 2" key="1">
    <citation type="journal article" date="2013" name="Genome Announc.">
        <title>Draft Genome Sequence of Arthrobacter crystallopoietes Strain BAB-32, Revealing Genes for Bioremediation.</title>
        <authorList>
            <person name="Joshi M.N."/>
            <person name="Pandit A.S."/>
            <person name="Sharma A."/>
            <person name="Pandya R.V."/>
            <person name="Desai S.M."/>
            <person name="Saxena A.K."/>
            <person name="Bagatharia S.B."/>
        </authorList>
    </citation>
    <scope>NUCLEOTIDE SEQUENCE [LARGE SCALE GENOMIC DNA]</scope>
    <source>
        <strain evidence="1 2">BAB-32</strain>
    </source>
</reference>
<gene>
    <name evidence="1" type="ORF">D477_013185</name>
</gene>
<comment type="caution">
    <text evidence="1">The sequence shown here is derived from an EMBL/GenBank/DDBJ whole genome shotgun (WGS) entry which is preliminary data.</text>
</comment>
<dbReference type="EMBL" id="ANPE02000156">
    <property type="protein sequence ID" value="EMY33766.1"/>
    <property type="molecule type" value="Genomic_DNA"/>
</dbReference>
<organism evidence="1 2">
    <name type="scientific">Arthrobacter crystallopoietes BAB-32</name>
    <dbReference type="NCBI Taxonomy" id="1246476"/>
    <lineage>
        <taxon>Bacteria</taxon>
        <taxon>Bacillati</taxon>
        <taxon>Actinomycetota</taxon>
        <taxon>Actinomycetes</taxon>
        <taxon>Micrococcales</taxon>
        <taxon>Micrococcaceae</taxon>
        <taxon>Crystallibacter</taxon>
    </lineage>
</organism>
<sequence length="335" mass="36241">MLVARPRFGRAIVWAESPLQLLSAVEAHGAGLLGTETVIHPRGDAVGMDATLASLMERVPAGVRFAEPASAVPQLRVPGLDRWVMGDAYSGKAQAELLRGTGDKEIVILDDGLATLKLLAMLVKDSPAPLVRPRAAASASRKALGLALWFLLRRLARQNRLLVITALPVPLELERRFRAIGGQLERHGFEWLGTQPVTEEITEPTVVVGSAMAADGLIREEPYLAWVESLTEDGPVGYFPHRRETPESLAKLAGHPLIHVKEHTVPVEMRLRGLRPGQTVRALPSTVLASLRLILGPNGVPLKGHAVPDSWWLPGTSDALRRHLSSSLDDSGYPA</sequence>
<name>N1UTN5_9MICC</name>
<dbReference type="Proteomes" id="UP000010729">
    <property type="component" value="Unassembled WGS sequence"/>
</dbReference>
<proteinExistence type="predicted"/>
<keyword evidence="2" id="KW-1185">Reference proteome</keyword>
<evidence type="ECO:0000313" key="2">
    <source>
        <dbReference type="Proteomes" id="UP000010729"/>
    </source>
</evidence>
<accession>N1UTN5</accession>
<evidence type="ECO:0000313" key="1">
    <source>
        <dbReference type="EMBL" id="EMY33766.1"/>
    </source>
</evidence>
<protein>
    <submittedName>
        <fullName evidence="1">Uncharacterized protein</fullName>
    </submittedName>
</protein>
<dbReference type="AlphaFoldDB" id="N1UTN5"/>